<protein>
    <submittedName>
        <fullName evidence="1">Uncharacterized protein</fullName>
    </submittedName>
</protein>
<reference evidence="1 2" key="1">
    <citation type="journal article" date="2019" name="Nat. Plants">
        <title>Genome sequencing of Musa balbisiana reveals subgenome evolution and function divergence in polyploid bananas.</title>
        <authorList>
            <person name="Yao X."/>
        </authorList>
    </citation>
    <scope>NUCLEOTIDE SEQUENCE [LARGE SCALE GENOMIC DNA]</scope>
    <source>
        <strain evidence="2">cv. DH-PKW</strain>
        <tissue evidence="1">Leaves</tissue>
    </source>
</reference>
<evidence type="ECO:0000313" key="1">
    <source>
        <dbReference type="EMBL" id="THU55122.1"/>
    </source>
</evidence>
<name>A0A4S8J3V0_MUSBA</name>
<accession>A0A4S8J3V0</accession>
<organism evidence="1 2">
    <name type="scientific">Musa balbisiana</name>
    <name type="common">Banana</name>
    <dbReference type="NCBI Taxonomy" id="52838"/>
    <lineage>
        <taxon>Eukaryota</taxon>
        <taxon>Viridiplantae</taxon>
        <taxon>Streptophyta</taxon>
        <taxon>Embryophyta</taxon>
        <taxon>Tracheophyta</taxon>
        <taxon>Spermatophyta</taxon>
        <taxon>Magnoliopsida</taxon>
        <taxon>Liliopsida</taxon>
        <taxon>Zingiberales</taxon>
        <taxon>Musaceae</taxon>
        <taxon>Musa</taxon>
    </lineage>
</organism>
<comment type="caution">
    <text evidence="1">The sequence shown here is derived from an EMBL/GenBank/DDBJ whole genome shotgun (WGS) entry which is preliminary data.</text>
</comment>
<gene>
    <name evidence="1" type="ORF">C4D60_Mb11t03250</name>
</gene>
<dbReference type="EMBL" id="PYDT01000007">
    <property type="protein sequence ID" value="THU55122.1"/>
    <property type="molecule type" value="Genomic_DNA"/>
</dbReference>
<proteinExistence type="predicted"/>
<evidence type="ECO:0000313" key="2">
    <source>
        <dbReference type="Proteomes" id="UP000317650"/>
    </source>
</evidence>
<keyword evidence="2" id="KW-1185">Reference proteome</keyword>
<dbReference type="Proteomes" id="UP000317650">
    <property type="component" value="Chromosome 11"/>
</dbReference>
<dbReference type="AlphaFoldDB" id="A0A4S8J3V0"/>
<sequence length="151" mass="16609">MYFLHSPIALARLAPLHLRRTSPSILHRSIVASPAPLDLAAPASLDYRHSCIACRSHIGPSLPIALSSSPWSTVVLSSSKNLTTYTSLLHNRPDKNSVLCANAKLSHYDNHLSLSFRDSQLTIFHPKVDEISLSLITPPPTRLLLPCFPDQ</sequence>